<dbReference type="OrthoDB" id="69492at2759"/>
<dbReference type="GO" id="GO:0004674">
    <property type="term" value="F:protein serine/threonine kinase activity"/>
    <property type="evidence" value="ECO:0007669"/>
    <property type="project" value="TreeGrafter"/>
</dbReference>
<reference evidence="3 4" key="1">
    <citation type="journal article" date="2013" name="PLoS Genet.">
        <title>Distinctive expansion of potential virulence genes in the genome of the oomycete fish pathogen Saprolegnia parasitica.</title>
        <authorList>
            <person name="Jiang R.H."/>
            <person name="de Bruijn I."/>
            <person name="Haas B.J."/>
            <person name="Belmonte R."/>
            <person name="Lobach L."/>
            <person name="Christie J."/>
            <person name="van den Ackerveken G."/>
            <person name="Bottin A."/>
            <person name="Bulone V."/>
            <person name="Diaz-Moreno S.M."/>
            <person name="Dumas B."/>
            <person name="Fan L."/>
            <person name="Gaulin E."/>
            <person name="Govers F."/>
            <person name="Grenville-Briggs L.J."/>
            <person name="Horner N.R."/>
            <person name="Levin J.Z."/>
            <person name="Mammella M."/>
            <person name="Meijer H.J."/>
            <person name="Morris P."/>
            <person name="Nusbaum C."/>
            <person name="Oome S."/>
            <person name="Phillips A.J."/>
            <person name="van Rooyen D."/>
            <person name="Rzeszutek E."/>
            <person name="Saraiva M."/>
            <person name="Secombes C.J."/>
            <person name="Seidl M.F."/>
            <person name="Snel B."/>
            <person name="Stassen J.H."/>
            <person name="Sykes S."/>
            <person name="Tripathy S."/>
            <person name="van den Berg H."/>
            <person name="Vega-Arreguin J.C."/>
            <person name="Wawra S."/>
            <person name="Young S.K."/>
            <person name="Zeng Q."/>
            <person name="Dieguez-Uribeondo J."/>
            <person name="Russ C."/>
            <person name="Tyler B.M."/>
            <person name="van West P."/>
        </authorList>
    </citation>
    <scope>NUCLEOTIDE SEQUENCE [LARGE SCALE GENOMIC DNA]</scope>
    <source>
        <strain evidence="3 4">CBS 223.65</strain>
    </source>
</reference>
<dbReference type="PANTHER" id="PTHR44329:SF214">
    <property type="entry name" value="PROTEIN KINASE DOMAIN-CONTAINING PROTEIN"/>
    <property type="match status" value="1"/>
</dbReference>
<dbReference type="STRING" id="695850.A0A067CWN5"/>
<proteinExistence type="predicted"/>
<dbReference type="AlphaFoldDB" id="A0A067CWN5"/>
<dbReference type="PROSITE" id="PS50011">
    <property type="entry name" value="PROTEIN_KINASE_DOM"/>
    <property type="match status" value="1"/>
</dbReference>
<dbReference type="SUPFAM" id="SSF56112">
    <property type="entry name" value="Protein kinase-like (PK-like)"/>
    <property type="match status" value="1"/>
</dbReference>
<dbReference type="InterPro" id="IPR008271">
    <property type="entry name" value="Ser/Thr_kinase_AS"/>
</dbReference>
<keyword evidence="3" id="KW-0418">Kinase</keyword>
<dbReference type="KEGG" id="spar:SPRG_00990"/>
<name>A0A067CWN5_SAPPC</name>
<dbReference type="VEuPathDB" id="FungiDB:SPRG_00990"/>
<dbReference type="InterPro" id="IPR051681">
    <property type="entry name" value="Ser/Thr_Kinases-Pseudokinases"/>
</dbReference>
<dbReference type="InterPro" id="IPR000719">
    <property type="entry name" value="Prot_kinase_dom"/>
</dbReference>
<evidence type="ECO:0000256" key="1">
    <source>
        <dbReference type="SAM" id="Phobius"/>
    </source>
</evidence>
<evidence type="ECO:0000313" key="4">
    <source>
        <dbReference type="Proteomes" id="UP000030745"/>
    </source>
</evidence>
<dbReference type="GO" id="GO:0005524">
    <property type="term" value="F:ATP binding"/>
    <property type="evidence" value="ECO:0007669"/>
    <property type="project" value="InterPro"/>
</dbReference>
<keyword evidence="1" id="KW-1133">Transmembrane helix</keyword>
<dbReference type="CDD" id="cd13999">
    <property type="entry name" value="STKc_MAP3K-like"/>
    <property type="match status" value="1"/>
</dbReference>
<gene>
    <name evidence="3" type="ORF">SPRG_00990</name>
</gene>
<feature type="transmembrane region" description="Helical" evidence="1">
    <location>
        <begin position="195"/>
        <end position="214"/>
    </location>
</feature>
<organism evidence="3 4">
    <name type="scientific">Saprolegnia parasitica (strain CBS 223.65)</name>
    <dbReference type="NCBI Taxonomy" id="695850"/>
    <lineage>
        <taxon>Eukaryota</taxon>
        <taxon>Sar</taxon>
        <taxon>Stramenopiles</taxon>
        <taxon>Oomycota</taxon>
        <taxon>Saprolegniomycetes</taxon>
        <taxon>Saprolegniales</taxon>
        <taxon>Saprolegniaceae</taxon>
        <taxon>Saprolegnia</taxon>
    </lineage>
</organism>
<dbReference type="Proteomes" id="UP000030745">
    <property type="component" value="Unassembled WGS sequence"/>
</dbReference>
<dbReference type="EMBL" id="KK583190">
    <property type="protein sequence ID" value="KDO34928.1"/>
    <property type="molecule type" value="Genomic_DNA"/>
</dbReference>
<keyword evidence="4" id="KW-1185">Reference proteome</keyword>
<evidence type="ECO:0000313" key="3">
    <source>
        <dbReference type="EMBL" id="KDO34928.1"/>
    </source>
</evidence>
<protein>
    <submittedName>
        <fullName evidence="3">TKL protein kinase</fullName>
    </submittedName>
</protein>
<keyword evidence="3" id="KW-0808">Transferase</keyword>
<dbReference type="InterPro" id="IPR011009">
    <property type="entry name" value="Kinase-like_dom_sf"/>
</dbReference>
<feature type="domain" description="Protein kinase" evidence="2">
    <location>
        <begin position="277"/>
        <end position="542"/>
    </location>
</feature>
<dbReference type="OMA" id="AFANDCG"/>
<sequence>MCTDEVAATCGGLIAAADENACSSPVVLHLQDNVTASDIDVFCKDPACLTLLDRYAQIGLQCRGCGLPALATIDQFERWPQFTKICAPNCKRQFKAFARHFYSCYEYDSAEWGTPTSDTCASCKSLNTTIRQTAFANDCGGNVTTMYTFLQLMTSRTKANDSRDTSLLFRTCEKLYAPPPPTTTPTLTLGATDSTLVVVAGAIFGVLLTIGLFVRWHRRPSPPMPLLLDDASQETDSPTSDLESSTLEFASLRDSTLELLPADTMAQLLALSVHGHVTWQRSIAKGANGQVFLGTYKGQKVAIKALLPERCDVPTDLYAMVDEILMLSRLHHGHIIELIGVSFTVPNHALCFLIEYMDKGDLRDLLVQSTPATYPLASKVDAALSVAKALLYLHNLKIIHRDLKSRNVLLDAVKGAKLGDFGVARLASSHDTMTVGVGTYRWMAPEVLSENQYTVAADVYSFGMVLSEMVTHRIPYADIKSRTGQPLVDTAIISLVVSGAITPTLPPDCAPWLAELILRCIATDAHQRPTARDLVSVLQRYATSDA</sequence>
<dbReference type="GeneID" id="24123605"/>
<keyword evidence="1" id="KW-0812">Transmembrane</keyword>
<evidence type="ECO:0000259" key="2">
    <source>
        <dbReference type="PROSITE" id="PS50011"/>
    </source>
</evidence>
<keyword evidence="1" id="KW-0472">Membrane</keyword>
<accession>A0A067CWN5</accession>
<dbReference type="SMART" id="SM00220">
    <property type="entry name" value="S_TKc"/>
    <property type="match status" value="1"/>
</dbReference>
<dbReference type="RefSeq" id="XP_012194584.1">
    <property type="nucleotide sequence ID" value="XM_012339194.1"/>
</dbReference>
<dbReference type="Pfam" id="PF07714">
    <property type="entry name" value="PK_Tyr_Ser-Thr"/>
    <property type="match status" value="1"/>
</dbReference>
<dbReference type="PANTHER" id="PTHR44329">
    <property type="entry name" value="SERINE/THREONINE-PROTEIN KINASE TNNI3K-RELATED"/>
    <property type="match status" value="1"/>
</dbReference>
<dbReference type="Gene3D" id="3.30.200.20">
    <property type="entry name" value="Phosphorylase Kinase, domain 1"/>
    <property type="match status" value="1"/>
</dbReference>
<dbReference type="InterPro" id="IPR001245">
    <property type="entry name" value="Ser-Thr/Tyr_kinase_cat_dom"/>
</dbReference>
<dbReference type="PRINTS" id="PR00109">
    <property type="entry name" value="TYRKINASE"/>
</dbReference>
<dbReference type="PROSITE" id="PS00108">
    <property type="entry name" value="PROTEIN_KINASE_ST"/>
    <property type="match status" value="1"/>
</dbReference>
<dbReference type="Gene3D" id="1.10.510.10">
    <property type="entry name" value="Transferase(Phosphotransferase) domain 1"/>
    <property type="match status" value="1"/>
</dbReference>